<protein>
    <submittedName>
        <fullName evidence="1">Uncharacterized protein</fullName>
    </submittedName>
</protein>
<comment type="caution">
    <text evidence="1">The sequence shown here is derived from an EMBL/GenBank/DDBJ whole genome shotgun (WGS) entry which is preliminary data.</text>
</comment>
<organism evidence="1 2">
    <name type="scientific">Caerostris extrusa</name>
    <name type="common">Bark spider</name>
    <name type="synonym">Caerostris bankana</name>
    <dbReference type="NCBI Taxonomy" id="172846"/>
    <lineage>
        <taxon>Eukaryota</taxon>
        <taxon>Metazoa</taxon>
        <taxon>Ecdysozoa</taxon>
        <taxon>Arthropoda</taxon>
        <taxon>Chelicerata</taxon>
        <taxon>Arachnida</taxon>
        <taxon>Araneae</taxon>
        <taxon>Araneomorphae</taxon>
        <taxon>Entelegynae</taxon>
        <taxon>Araneoidea</taxon>
        <taxon>Araneidae</taxon>
        <taxon>Caerostris</taxon>
    </lineage>
</organism>
<reference evidence="1 2" key="1">
    <citation type="submission" date="2021-06" db="EMBL/GenBank/DDBJ databases">
        <title>Caerostris extrusa draft genome.</title>
        <authorList>
            <person name="Kono N."/>
            <person name="Arakawa K."/>
        </authorList>
    </citation>
    <scope>NUCLEOTIDE SEQUENCE [LARGE SCALE GENOMIC DNA]</scope>
</reference>
<evidence type="ECO:0000313" key="1">
    <source>
        <dbReference type="EMBL" id="GIY27814.1"/>
    </source>
</evidence>
<dbReference type="AlphaFoldDB" id="A0AAV4S1F8"/>
<accession>A0AAV4S1F8</accession>
<gene>
    <name evidence="1" type="ORF">CEXT_610551</name>
</gene>
<dbReference type="Proteomes" id="UP001054945">
    <property type="component" value="Unassembled WGS sequence"/>
</dbReference>
<sequence>MDASISKVQATFKILDNLANLKEAHSQLKTDSQEIDKKYLESMNSYLDALDNIHSVCRNKSERDLESYLLNIRNLKGIIDKLIDFMHSSLRENALQLENLEAGISDDCLPKIKFERDFISALQVFDERSVFLADVLMPQIVKKISHLRWLCTTKRN</sequence>
<name>A0AAV4S1F8_CAEEX</name>
<dbReference type="EMBL" id="BPLR01008860">
    <property type="protein sequence ID" value="GIY27814.1"/>
    <property type="molecule type" value="Genomic_DNA"/>
</dbReference>
<proteinExistence type="predicted"/>
<keyword evidence="2" id="KW-1185">Reference proteome</keyword>
<evidence type="ECO:0000313" key="2">
    <source>
        <dbReference type="Proteomes" id="UP001054945"/>
    </source>
</evidence>